<dbReference type="SUPFAM" id="SSF56112">
    <property type="entry name" value="Protein kinase-like (PK-like)"/>
    <property type="match status" value="1"/>
</dbReference>
<gene>
    <name evidence="10" type="ORF">JOF59_004069</name>
</gene>
<dbReference type="EMBL" id="JAGINS010000001">
    <property type="protein sequence ID" value="MBP2361669.1"/>
    <property type="molecule type" value="Genomic_DNA"/>
</dbReference>
<proteinExistence type="inferred from homology"/>
<feature type="compositionally biased region" description="Pro residues" evidence="8">
    <location>
        <begin position="287"/>
        <end position="301"/>
    </location>
</feature>
<dbReference type="InterPro" id="IPR001638">
    <property type="entry name" value="Solute-binding_3/MltF_N"/>
</dbReference>
<dbReference type="SMART" id="SM00062">
    <property type="entry name" value="PBPb"/>
    <property type="match status" value="1"/>
</dbReference>
<dbReference type="PANTHER" id="PTHR43671:SF13">
    <property type="entry name" value="SERINE_THREONINE-PROTEIN KINASE NEK2"/>
    <property type="match status" value="1"/>
</dbReference>
<evidence type="ECO:0000256" key="6">
    <source>
        <dbReference type="ARBA" id="ARBA00022840"/>
    </source>
</evidence>
<feature type="binding site" evidence="7">
    <location>
        <position position="43"/>
    </location>
    <ligand>
        <name>ATP</name>
        <dbReference type="ChEBI" id="CHEBI:30616"/>
    </ligand>
</feature>
<protein>
    <recommendedName>
        <fullName evidence="2">non-specific serine/threonine protein kinase</fullName>
        <ecNumber evidence="2">2.7.11.1</ecNumber>
    </recommendedName>
</protein>
<dbReference type="PANTHER" id="PTHR43671">
    <property type="entry name" value="SERINE/THREONINE-PROTEIN KINASE NEK"/>
    <property type="match status" value="1"/>
</dbReference>
<dbReference type="Gene3D" id="1.10.510.10">
    <property type="entry name" value="Transferase(Phosphotransferase) domain 1"/>
    <property type="match status" value="1"/>
</dbReference>
<dbReference type="SMART" id="SM00220">
    <property type="entry name" value="S_TKc"/>
    <property type="match status" value="1"/>
</dbReference>
<evidence type="ECO:0000256" key="5">
    <source>
        <dbReference type="ARBA" id="ARBA00022777"/>
    </source>
</evidence>
<evidence type="ECO:0000256" key="4">
    <source>
        <dbReference type="ARBA" id="ARBA00022741"/>
    </source>
</evidence>
<feature type="region of interest" description="Disordered" evidence="8">
    <location>
        <begin position="344"/>
        <end position="364"/>
    </location>
</feature>
<dbReference type="PROSITE" id="PS00108">
    <property type="entry name" value="PROTEIN_KINASE_ST"/>
    <property type="match status" value="1"/>
</dbReference>
<dbReference type="Gene3D" id="3.40.190.10">
    <property type="entry name" value="Periplasmic binding protein-like II"/>
    <property type="match status" value="2"/>
</dbReference>
<organism evidence="10 11">
    <name type="scientific">Streptomyces clavifer</name>
    <dbReference type="NCBI Taxonomy" id="68188"/>
    <lineage>
        <taxon>Bacteria</taxon>
        <taxon>Bacillati</taxon>
        <taxon>Actinomycetota</taxon>
        <taxon>Actinomycetes</taxon>
        <taxon>Kitasatosporales</taxon>
        <taxon>Streptomycetaceae</taxon>
        <taxon>Streptomyces</taxon>
    </lineage>
</organism>
<evidence type="ECO:0000256" key="8">
    <source>
        <dbReference type="SAM" id="MobiDB-lite"/>
    </source>
</evidence>
<comment type="caution">
    <text evidence="10">The sequence shown here is derived from an EMBL/GenBank/DDBJ whole genome shotgun (WGS) entry which is preliminary data.</text>
</comment>
<evidence type="ECO:0000313" key="10">
    <source>
        <dbReference type="EMBL" id="MBP2361669.1"/>
    </source>
</evidence>
<accession>A0ABS4VCN0</accession>
<dbReference type="InterPro" id="IPR008271">
    <property type="entry name" value="Ser/Thr_kinase_AS"/>
</dbReference>
<evidence type="ECO:0000256" key="1">
    <source>
        <dbReference type="ARBA" id="ARBA00010886"/>
    </source>
</evidence>
<dbReference type="Gene3D" id="3.30.200.20">
    <property type="entry name" value="Phosphorylase Kinase, domain 1"/>
    <property type="match status" value="1"/>
</dbReference>
<dbReference type="PROSITE" id="PS50011">
    <property type="entry name" value="PROTEIN_KINASE_DOM"/>
    <property type="match status" value="1"/>
</dbReference>
<evidence type="ECO:0000256" key="7">
    <source>
        <dbReference type="PROSITE-ProRule" id="PRU10141"/>
    </source>
</evidence>
<evidence type="ECO:0000259" key="9">
    <source>
        <dbReference type="PROSITE" id="PS50011"/>
    </source>
</evidence>
<keyword evidence="4 7" id="KW-0547">Nucleotide-binding</keyword>
<evidence type="ECO:0000313" key="11">
    <source>
        <dbReference type="Proteomes" id="UP001519311"/>
    </source>
</evidence>
<evidence type="ECO:0000256" key="3">
    <source>
        <dbReference type="ARBA" id="ARBA00022679"/>
    </source>
</evidence>
<evidence type="ECO:0000256" key="2">
    <source>
        <dbReference type="ARBA" id="ARBA00012513"/>
    </source>
</evidence>
<dbReference type="CDD" id="cd14014">
    <property type="entry name" value="STKc_PknB_like"/>
    <property type="match status" value="1"/>
</dbReference>
<comment type="similarity">
    <text evidence="1">Belongs to the protein kinase superfamily. NEK Ser/Thr protein kinase family. NIMA subfamily.</text>
</comment>
<dbReference type="EC" id="2.7.11.1" evidence="2"/>
<dbReference type="InterPro" id="IPR011009">
    <property type="entry name" value="Kinase-like_dom_sf"/>
</dbReference>
<dbReference type="Pfam" id="PF00069">
    <property type="entry name" value="Pkinase"/>
    <property type="match status" value="1"/>
</dbReference>
<name>A0ABS4VCN0_9ACTN</name>
<keyword evidence="3" id="KW-0808">Transferase</keyword>
<dbReference type="RefSeq" id="WP_245376812.1">
    <property type="nucleotide sequence ID" value="NZ_BMWJ01000003.1"/>
</dbReference>
<dbReference type="Proteomes" id="UP001519311">
    <property type="component" value="Unassembled WGS sequence"/>
</dbReference>
<feature type="region of interest" description="Disordered" evidence="8">
    <location>
        <begin position="282"/>
        <end position="313"/>
    </location>
</feature>
<keyword evidence="5" id="KW-0418">Kinase</keyword>
<keyword evidence="6 7" id="KW-0067">ATP-binding</keyword>
<dbReference type="InterPro" id="IPR050660">
    <property type="entry name" value="NEK_Ser/Thr_kinase"/>
</dbReference>
<dbReference type="InterPro" id="IPR000719">
    <property type="entry name" value="Prot_kinase_dom"/>
</dbReference>
<feature type="domain" description="Protein kinase" evidence="9">
    <location>
        <begin position="14"/>
        <end position="277"/>
    </location>
</feature>
<dbReference type="Pfam" id="PF00497">
    <property type="entry name" value="SBP_bac_3"/>
    <property type="match status" value="1"/>
</dbReference>
<dbReference type="PROSITE" id="PS00107">
    <property type="entry name" value="PROTEIN_KINASE_ATP"/>
    <property type="match status" value="1"/>
</dbReference>
<dbReference type="InterPro" id="IPR017441">
    <property type="entry name" value="Protein_kinase_ATP_BS"/>
</dbReference>
<dbReference type="SUPFAM" id="SSF53850">
    <property type="entry name" value="Periplasmic binding protein-like II"/>
    <property type="match status" value="1"/>
</dbReference>
<keyword evidence="11" id="KW-1185">Reference proteome</keyword>
<reference evidence="10 11" key="1">
    <citation type="submission" date="2021-03" db="EMBL/GenBank/DDBJ databases">
        <title>Sequencing the genomes of 1000 actinobacteria strains.</title>
        <authorList>
            <person name="Klenk H.-P."/>
        </authorList>
    </citation>
    <scope>NUCLEOTIDE SEQUENCE [LARGE SCALE GENOMIC DNA]</scope>
    <source>
        <strain evidence="10 11">DSM 40843</strain>
    </source>
</reference>
<sequence length="620" mass="67138">MTGIGPDTVIADRYRLQRQLGRGGMGVVWEALDTRLDRKVAVKGLLYPGAVTPATQGQWVNRARREAQAIARIGHQNVVAVHDVIEDGDQVWIVMELLNSRSLADLLREQQQLSVPHAARIGLQVLRGLTAVHEAGVLHRDVKPHNILFRPDGRALLMDFGISTFEGAVQVTRSHEIIGTPHYLAPELLSRTAAQPHPATAASDLWALGVTLYEMVEGRRPFDGSTGYEVLIAVRESPVPAMQYAGPLAPLVERLLRKDPLQRPDAAAAERMLQAVTRDVALDTPAGPRPPEPARQGPPPAAGGRPQVRARRRRDRWAVPVAVLCTALLAGGAWYVWGQQDGTGTGDDRAHGKGTTGGSGAASTFSDTHQVLRIGVKQDQPGLSVQDGSTFKGFEVDLGKEIARHLGFDEDQVRFVRVNSGNRSDYLKAADRADIVLASYSINDEREKKDGVVFAGPYYQALKGLLVRKNRPYNDVSDLRNDPSAKVCTARKSVYETWIRNEGLAGQQVLRPGFEDCVKALLDPATPVYAVATDDVIVAGLADKYSDKTKALDNIEGGTEGYGVAMDANEAGLHKEVCGALASIMKPAGGKPSAWAVLYGRHLEPVMRQPSPGEPVLTKC</sequence>